<organism evidence="1 2">
    <name type="scientific">Legionella qingyii</name>
    <dbReference type="NCBI Taxonomy" id="2184757"/>
    <lineage>
        <taxon>Bacteria</taxon>
        <taxon>Pseudomonadati</taxon>
        <taxon>Pseudomonadota</taxon>
        <taxon>Gammaproteobacteria</taxon>
        <taxon>Legionellales</taxon>
        <taxon>Legionellaceae</taxon>
        <taxon>Legionella</taxon>
    </lineage>
</organism>
<comment type="caution">
    <text evidence="1">The sequence shown here is derived from an EMBL/GenBank/DDBJ whole genome shotgun (WGS) entry which is preliminary data.</text>
</comment>
<accession>A0A317U200</accession>
<evidence type="ECO:0000313" key="2">
    <source>
        <dbReference type="Proteomes" id="UP000247152"/>
    </source>
</evidence>
<evidence type="ECO:0000313" key="1">
    <source>
        <dbReference type="EMBL" id="PWY55255.1"/>
    </source>
</evidence>
<dbReference type="RefSeq" id="WP_165831609.1">
    <property type="nucleotide sequence ID" value="NZ_QHJG01000020.1"/>
</dbReference>
<reference evidence="1 2" key="1">
    <citation type="submission" date="2018-05" db="EMBL/GenBank/DDBJ databases">
        <title>Legionella qingyii sp.nov., whole genome shotgun sequence.</title>
        <authorList>
            <person name="Wu H."/>
            <person name="Zhu Q."/>
            <person name="Hu C."/>
        </authorList>
    </citation>
    <scope>NUCLEOTIDE SEQUENCE [LARGE SCALE GENOMIC DNA]</scope>
    <source>
        <strain evidence="1 2">HEB18</strain>
    </source>
</reference>
<dbReference type="Proteomes" id="UP000247152">
    <property type="component" value="Unassembled WGS sequence"/>
</dbReference>
<sequence>NALEAVVKPERKRELKQLISEVRPGEIMAPDARLGWLHRVKKLIPDLPVPELDSSLKYPKK</sequence>
<proteinExistence type="predicted"/>
<dbReference type="EMBL" id="QHJG01000020">
    <property type="protein sequence ID" value="PWY55255.1"/>
    <property type="molecule type" value="Genomic_DNA"/>
</dbReference>
<protein>
    <submittedName>
        <fullName evidence="1">Uncharacterized protein</fullName>
    </submittedName>
</protein>
<gene>
    <name evidence="1" type="ORF">DGG96_12365</name>
</gene>
<feature type="non-terminal residue" evidence="1">
    <location>
        <position position="1"/>
    </location>
</feature>
<dbReference type="AlphaFoldDB" id="A0A317U200"/>
<name>A0A317U200_9GAMM</name>